<feature type="transmembrane region" description="Helical" evidence="1">
    <location>
        <begin position="20"/>
        <end position="46"/>
    </location>
</feature>
<dbReference type="AlphaFoldDB" id="A0A7X0LKI3"/>
<dbReference type="Proteomes" id="UP000541810">
    <property type="component" value="Unassembled WGS sequence"/>
</dbReference>
<dbReference type="RefSeq" id="WP_184677442.1">
    <property type="nucleotide sequence ID" value="NZ_JACHGY010000001.1"/>
</dbReference>
<dbReference type="InterPro" id="IPR007498">
    <property type="entry name" value="PqiA-like"/>
</dbReference>
<accession>A0A7X0LKI3</accession>
<gene>
    <name evidence="2" type="ORF">HNQ40_001690</name>
</gene>
<reference evidence="2 3" key="1">
    <citation type="submission" date="2020-08" db="EMBL/GenBank/DDBJ databases">
        <title>Genomic Encyclopedia of Type Strains, Phase IV (KMG-IV): sequencing the most valuable type-strain genomes for metagenomic binning, comparative biology and taxonomic classification.</title>
        <authorList>
            <person name="Goeker M."/>
        </authorList>
    </citation>
    <scope>NUCLEOTIDE SEQUENCE [LARGE SCALE GENOMIC DNA]</scope>
    <source>
        <strain evidence="2 3">DSM 103725</strain>
    </source>
</reference>
<protein>
    <submittedName>
        <fullName evidence="2">Paraquat-inducible protein A</fullName>
    </submittedName>
</protein>
<feature type="transmembrane region" description="Helical" evidence="1">
    <location>
        <begin position="163"/>
        <end position="183"/>
    </location>
</feature>
<dbReference type="EMBL" id="JACHGY010000001">
    <property type="protein sequence ID" value="MBB6429884.1"/>
    <property type="molecule type" value="Genomic_DNA"/>
</dbReference>
<keyword evidence="1" id="KW-0472">Membrane</keyword>
<keyword evidence="1" id="KW-0812">Transmembrane</keyword>
<proteinExistence type="predicted"/>
<feature type="transmembrane region" description="Helical" evidence="1">
    <location>
        <begin position="132"/>
        <end position="151"/>
    </location>
</feature>
<name>A0A7X0LKI3_9BACT</name>
<keyword evidence="1" id="KW-1133">Transmembrane helix</keyword>
<evidence type="ECO:0000256" key="1">
    <source>
        <dbReference type="SAM" id="Phobius"/>
    </source>
</evidence>
<organism evidence="2 3">
    <name type="scientific">Algisphaera agarilytica</name>
    <dbReference type="NCBI Taxonomy" id="1385975"/>
    <lineage>
        <taxon>Bacteria</taxon>
        <taxon>Pseudomonadati</taxon>
        <taxon>Planctomycetota</taxon>
        <taxon>Phycisphaerae</taxon>
        <taxon>Phycisphaerales</taxon>
        <taxon>Phycisphaeraceae</taxon>
        <taxon>Algisphaera</taxon>
    </lineage>
</organism>
<evidence type="ECO:0000313" key="2">
    <source>
        <dbReference type="EMBL" id="MBB6429884.1"/>
    </source>
</evidence>
<comment type="caution">
    <text evidence="2">The sequence shown here is derived from an EMBL/GenBank/DDBJ whole genome shotgun (WGS) entry which is preliminary data.</text>
</comment>
<sequence>MSTADTPVKPKGKRMTATRLAIVANLLMLSAIGLGLGLIGPCMTIIPSAGEDLDVWVRLFEPDDLEPRTYSILGGIDTMRHSSERGSTLVAALLFAFSVVFPALKLAVMAWGAAALRLGVRPHVAVKLTSHLGKFSMLDVMVLGLLVLAIKGLPGDTELHLRWAIWAFAVSILLSMAASIALHKVRPYRAEVMSDQ</sequence>
<dbReference type="Pfam" id="PF04403">
    <property type="entry name" value="PqiA"/>
    <property type="match status" value="1"/>
</dbReference>
<evidence type="ECO:0000313" key="3">
    <source>
        <dbReference type="Proteomes" id="UP000541810"/>
    </source>
</evidence>
<keyword evidence="3" id="KW-1185">Reference proteome</keyword>
<feature type="transmembrane region" description="Helical" evidence="1">
    <location>
        <begin position="89"/>
        <end position="120"/>
    </location>
</feature>